<dbReference type="InterPro" id="IPR036034">
    <property type="entry name" value="PDZ_sf"/>
</dbReference>
<dbReference type="InterPro" id="IPR034122">
    <property type="entry name" value="Retropepsin-like_bacterial"/>
</dbReference>
<keyword evidence="1" id="KW-0732">Signal</keyword>
<protein>
    <submittedName>
        <fullName evidence="3">Aspartyl protease family protein</fullName>
    </submittedName>
</protein>
<dbReference type="AlphaFoldDB" id="A0A853JAI7"/>
<gene>
    <name evidence="3" type="ORF">H0E84_07370</name>
</gene>
<dbReference type="GO" id="GO:0008233">
    <property type="term" value="F:peptidase activity"/>
    <property type="evidence" value="ECO:0007669"/>
    <property type="project" value="UniProtKB-KW"/>
</dbReference>
<accession>A0A853JAI7</accession>
<dbReference type="InterPro" id="IPR041489">
    <property type="entry name" value="PDZ_6"/>
</dbReference>
<keyword evidence="4" id="KW-1185">Reference proteome</keyword>
<dbReference type="SUPFAM" id="SSF50630">
    <property type="entry name" value="Acid proteases"/>
    <property type="match status" value="1"/>
</dbReference>
<dbReference type="Gene3D" id="2.30.42.10">
    <property type="match status" value="1"/>
</dbReference>
<evidence type="ECO:0000313" key="4">
    <source>
        <dbReference type="Proteomes" id="UP000578091"/>
    </source>
</evidence>
<dbReference type="Pfam" id="PF17820">
    <property type="entry name" value="PDZ_6"/>
    <property type="match status" value="1"/>
</dbReference>
<evidence type="ECO:0000256" key="1">
    <source>
        <dbReference type="SAM" id="SignalP"/>
    </source>
</evidence>
<dbReference type="InterPro" id="IPR021109">
    <property type="entry name" value="Peptidase_aspartic_dom_sf"/>
</dbReference>
<keyword evidence="3" id="KW-0378">Hydrolase</keyword>
<dbReference type="SMART" id="SM00228">
    <property type="entry name" value="PDZ"/>
    <property type="match status" value="1"/>
</dbReference>
<dbReference type="Pfam" id="PF13650">
    <property type="entry name" value="Asp_protease_2"/>
    <property type="match status" value="1"/>
</dbReference>
<organism evidence="3 4">
    <name type="scientific">Luteimonas salinisoli</name>
    <dbReference type="NCBI Taxonomy" id="2752307"/>
    <lineage>
        <taxon>Bacteria</taxon>
        <taxon>Pseudomonadati</taxon>
        <taxon>Pseudomonadota</taxon>
        <taxon>Gammaproteobacteria</taxon>
        <taxon>Lysobacterales</taxon>
        <taxon>Lysobacteraceae</taxon>
        <taxon>Luteimonas</taxon>
    </lineage>
</organism>
<evidence type="ECO:0000313" key="3">
    <source>
        <dbReference type="EMBL" id="NZA26203.1"/>
    </source>
</evidence>
<feature type="signal peptide" evidence="1">
    <location>
        <begin position="1"/>
        <end position="25"/>
    </location>
</feature>
<name>A0A853JAI7_9GAMM</name>
<dbReference type="RefSeq" id="WP_180677995.1">
    <property type="nucleotide sequence ID" value="NZ_JACCKA010000049.1"/>
</dbReference>
<keyword evidence="3" id="KW-0645">Protease</keyword>
<dbReference type="CDD" id="cd05483">
    <property type="entry name" value="retropepsin_like_bacteria"/>
    <property type="match status" value="1"/>
</dbReference>
<proteinExistence type="predicted"/>
<dbReference type="EMBL" id="JACCKA010000049">
    <property type="protein sequence ID" value="NZA26203.1"/>
    <property type="molecule type" value="Genomic_DNA"/>
</dbReference>
<dbReference type="Proteomes" id="UP000578091">
    <property type="component" value="Unassembled WGS sequence"/>
</dbReference>
<dbReference type="PROSITE" id="PS50106">
    <property type="entry name" value="PDZ"/>
    <property type="match status" value="1"/>
</dbReference>
<feature type="domain" description="PDZ" evidence="2">
    <location>
        <begin position="303"/>
        <end position="371"/>
    </location>
</feature>
<dbReference type="InterPro" id="IPR001478">
    <property type="entry name" value="PDZ"/>
</dbReference>
<feature type="chain" id="PRO_5032337698" evidence="1">
    <location>
        <begin position="26"/>
        <end position="398"/>
    </location>
</feature>
<comment type="caution">
    <text evidence="3">The sequence shown here is derived from an EMBL/GenBank/DDBJ whole genome shotgun (WGS) entry which is preliminary data.</text>
</comment>
<sequence length="398" mass="41593">MSVRMRTGRTLGLLAVLLASSAAGGADDQPAWITEGPYADQETLSLELPLEVEGAMLFVEVEVGGSPRRFLFDTGSPSMMSSELAAELGLEVIDRRQGRDAHGALVETDVVQADFTLAGTTLHKVPVFVADFPAPPRCLFEGVLGSEVLPLCAWQIDLPDARLRCNADAAALDHVDATGAMPLHTFGYPHAPVLDVQFAERATSKAMFDTGSPEYLTISAADLAGAQRNGGLARIVAGTGSLGGSLGGQAPAGEQRRAGLAALAIGGKRLDGVEAPVREPSPSLIGASVLEHFVVTLDAGSSTAYFDQYREGPFVRPSYGFSLGFDDAVTVSLVWEGSRAAAAGLRPGQRLTAINGRPTSASCDGVRDALRAMREGDSIDLVWSEGAATLVRGSQAEE</sequence>
<dbReference type="SUPFAM" id="SSF50156">
    <property type="entry name" value="PDZ domain-like"/>
    <property type="match status" value="1"/>
</dbReference>
<reference evidence="3 4" key="1">
    <citation type="submission" date="2020-07" db="EMBL/GenBank/DDBJ databases">
        <title>Luteimonas sp. SJ-92.</title>
        <authorList>
            <person name="Huang X.-X."/>
            <person name="Xu L."/>
            <person name="Sun J.-Q."/>
        </authorList>
    </citation>
    <scope>NUCLEOTIDE SEQUENCE [LARGE SCALE GENOMIC DNA]</scope>
    <source>
        <strain evidence="3 4">SJ-92</strain>
    </source>
</reference>
<evidence type="ECO:0000259" key="2">
    <source>
        <dbReference type="PROSITE" id="PS50106"/>
    </source>
</evidence>
<dbReference type="GO" id="GO:0006508">
    <property type="term" value="P:proteolysis"/>
    <property type="evidence" value="ECO:0007669"/>
    <property type="project" value="UniProtKB-KW"/>
</dbReference>
<dbReference type="Gene3D" id="2.40.70.10">
    <property type="entry name" value="Acid Proteases"/>
    <property type="match status" value="2"/>
</dbReference>